<organism evidence="6 7">
    <name type="scientific">Pseudonocardia xinjiangensis</name>
    <dbReference type="NCBI Taxonomy" id="75289"/>
    <lineage>
        <taxon>Bacteria</taxon>
        <taxon>Bacillati</taxon>
        <taxon>Actinomycetota</taxon>
        <taxon>Actinomycetes</taxon>
        <taxon>Pseudonocardiales</taxon>
        <taxon>Pseudonocardiaceae</taxon>
        <taxon>Pseudonocardia</taxon>
    </lineage>
</organism>
<keyword evidence="4" id="KW-0812">Transmembrane</keyword>
<keyword evidence="4" id="KW-1133">Transmembrane helix</keyword>
<accession>A0ABX1RFG0</accession>
<proteinExistence type="predicted"/>
<keyword evidence="4" id="KW-0472">Membrane</keyword>
<protein>
    <submittedName>
        <fullName evidence="6">Anti-sigma factor</fullName>
    </submittedName>
</protein>
<keyword evidence="2" id="KW-0804">Transcription</keyword>
<comment type="caution">
    <text evidence="6">The sequence shown here is derived from an EMBL/GenBank/DDBJ whole genome shotgun (WGS) entry which is preliminary data.</text>
</comment>
<dbReference type="Gene3D" id="1.10.10.1320">
    <property type="entry name" value="Anti-sigma factor, zinc-finger domain"/>
    <property type="match status" value="1"/>
</dbReference>
<name>A0ABX1RFG0_9PSEU</name>
<reference evidence="6 7" key="1">
    <citation type="submission" date="2020-04" db="EMBL/GenBank/DDBJ databases">
        <authorList>
            <person name="Klaysubun C."/>
            <person name="Duangmal K."/>
            <person name="Lipun K."/>
        </authorList>
    </citation>
    <scope>NUCLEOTIDE SEQUENCE [LARGE SCALE GENOMIC DNA]</scope>
    <source>
        <strain evidence="6 7">JCM 11839</strain>
    </source>
</reference>
<evidence type="ECO:0000256" key="3">
    <source>
        <dbReference type="SAM" id="MobiDB-lite"/>
    </source>
</evidence>
<dbReference type="Proteomes" id="UP001296706">
    <property type="component" value="Unassembled WGS sequence"/>
</dbReference>
<keyword evidence="1" id="KW-0805">Transcription regulation</keyword>
<dbReference type="EMBL" id="JAAXKY010000060">
    <property type="protein sequence ID" value="NMH79141.1"/>
    <property type="molecule type" value="Genomic_DNA"/>
</dbReference>
<feature type="region of interest" description="Disordered" evidence="3">
    <location>
        <begin position="69"/>
        <end position="90"/>
    </location>
</feature>
<feature type="transmembrane region" description="Helical" evidence="4">
    <location>
        <begin position="97"/>
        <end position="121"/>
    </location>
</feature>
<evidence type="ECO:0000256" key="1">
    <source>
        <dbReference type="ARBA" id="ARBA00023015"/>
    </source>
</evidence>
<feature type="domain" description="Anti-sigma K factor RskA C-terminal" evidence="5">
    <location>
        <begin position="102"/>
        <end position="234"/>
    </location>
</feature>
<evidence type="ECO:0000313" key="6">
    <source>
        <dbReference type="EMBL" id="NMH79141.1"/>
    </source>
</evidence>
<keyword evidence="7" id="KW-1185">Reference proteome</keyword>
<gene>
    <name evidence="6" type="ORF">HF577_18860</name>
</gene>
<dbReference type="Pfam" id="PF10099">
    <property type="entry name" value="RskA_C"/>
    <property type="match status" value="1"/>
</dbReference>
<dbReference type="InterPro" id="IPR018764">
    <property type="entry name" value="RskA_C"/>
</dbReference>
<evidence type="ECO:0000259" key="5">
    <source>
        <dbReference type="Pfam" id="PF10099"/>
    </source>
</evidence>
<evidence type="ECO:0000313" key="7">
    <source>
        <dbReference type="Proteomes" id="UP001296706"/>
    </source>
</evidence>
<dbReference type="RefSeq" id="WP_169397207.1">
    <property type="nucleotide sequence ID" value="NZ_BAAAJH010000004.1"/>
</dbReference>
<evidence type="ECO:0000256" key="4">
    <source>
        <dbReference type="SAM" id="Phobius"/>
    </source>
</evidence>
<sequence>MWHPDPDALTLAALPAEPPDLQVDAHLTACALCREEVAALRDTVAMAQAGDAAMPPPARVWQAVLDELGDTAAPSPSGPDRGIGGRSGATRPRWRRWALPVATAAAGLVAGVVLGVGFAGAPRPAMLAQVPLAPLAAADPAASGSADVLESGGMRQVEVTVDDPGGIRPGAYLEAWLMDAAGTRLYSLGALAPEVDGSRFRGTFALPADLTLDQFGVVDVSAESLDGDPSHSGTSLLRGHTA</sequence>
<dbReference type="InterPro" id="IPR041916">
    <property type="entry name" value="Anti_sigma_zinc_sf"/>
</dbReference>
<evidence type="ECO:0000256" key="2">
    <source>
        <dbReference type="ARBA" id="ARBA00023163"/>
    </source>
</evidence>